<keyword evidence="3" id="KW-1185">Reference proteome</keyword>
<dbReference type="EMBL" id="MU129066">
    <property type="protein sequence ID" value="KAF9508039.1"/>
    <property type="molecule type" value="Genomic_DNA"/>
</dbReference>
<feature type="chain" id="PRO_5040375347" evidence="1">
    <location>
        <begin position="24"/>
        <end position="121"/>
    </location>
</feature>
<name>A0A9P6ALG5_9AGAM</name>
<sequence length="121" mass="13535">MDDRKGWFVLLGFMAQACRYLAAANDSIISISCRVKWDVMIHRGMICGIQANDVRPRRDQVGLDSWNGDETVESFCGMVDFSSDKAPNWGLLGDCMHVFIAIINRTRIGFTIGPDSSWSEA</sequence>
<evidence type="ECO:0000313" key="2">
    <source>
        <dbReference type="EMBL" id="KAF9508039.1"/>
    </source>
</evidence>
<organism evidence="2 3">
    <name type="scientific">Hydnum rufescens UP504</name>
    <dbReference type="NCBI Taxonomy" id="1448309"/>
    <lineage>
        <taxon>Eukaryota</taxon>
        <taxon>Fungi</taxon>
        <taxon>Dikarya</taxon>
        <taxon>Basidiomycota</taxon>
        <taxon>Agaricomycotina</taxon>
        <taxon>Agaricomycetes</taxon>
        <taxon>Cantharellales</taxon>
        <taxon>Hydnaceae</taxon>
        <taxon>Hydnum</taxon>
    </lineage>
</organism>
<evidence type="ECO:0000256" key="1">
    <source>
        <dbReference type="SAM" id="SignalP"/>
    </source>
</evidence>
<reference evidence="2" key="1">
    <citation type="journal article" date="2020" name="Nat. Commun.">
        <title>Large-scale genome sequencing of mycorrhizal fungi provides insights into the early evolution of symbiotic traits.</title>
        <authorList>
            <person name="Miyauchi S."/>
            <person name="Kiss E."/>
            <person name="Kuo A."/>
            <person name="Drula E."/>
            <person name="Kohler A."/>
            <person name="Sanchez-Garcia M."/>
            <person name="Morin E."/>
            <person name="Andreopoulos B."/>
            <person name="Barry K.W."/>
            <person name="Bonito G."/>
            <person name="Buee M."/>
            <person name="Carver A."/>
            <person name="Chen C."/>
            <person name="Cichocki N."/>
            <person name="Clum A."/>
            <person name="Culley D."/>
            <person name="Crous P.W."/>
            <person name="Fauchery L."/>
            <person name="Girlanda M."/>
            <person name="Hayes R.D."/>
            <person name="Keri Z."/>
            <person name="LaButti K."/>
            <person name="Lipzen A."/>
            <person name="Lombard V."/>
            <person name="Magnuson J."/>
            <person name="Maillard F."/>
            <person name="Murat C."/>
            <person name="Nolan M."/>
            <person name="Ohm R.A."/>
            <person name="Pangilinan J."/>
            <person name="Pereira M.F."/>
            <person name="Perotto S."/>
            <person name="Peter M."/>
            <person name="Pfister S."/>
            <person name="Riley R."/>
            <person name="Sitrit Y."/>
            <person name="Stielow J.B."/>
            <person name="Szollosi G."/>
            <person name="Zifcakova L."/>
            <person name="Stursova M."/>
            <person name="Spatafora J.W."/>
            <person name="Tedersoo L."/>
            <person name="Vaario L.M."/>
            <person name="Yamada A."/>
            <person name="Yan M."/>
            <person name="Wang P."/>
            <person name="Xu J."/>
            <person name="Bruns T."/>
            <person name="Baldrian P."/>
            <person name="Vilgalys R."/>
            <person name="Dunand C."/>
            <person name="Henrissat B."/>
            <person name="Grigoriev I.V."/>
            <person name="Hibbett D."/>
            <person name="Nagy L.G."/>
            <person name="Martin F.M."/>
        </authorList>
    </citation>
    <scope>NUCLEOTIDE SEQUENCE</scope>
    <source>
        <strain evidence="2">UP504</strain>
    </source>
</reference>
<accession>A0A9P6ALG5</accession>
<keyword evidence="1" id="KW-0732">Signal</keyword>
<feature type="signal peptide" evidence="1">
    <location>
        <begin position="1"/>
        <end position="23"/>
    </location>
</feature>
<proteinExistence type="predicted"/>
<dbReference type="PROSITE" id="PS51257">
    <property type="entry name" value="PROKAR_LIPOPROTEIN"/>
    <property type="match status" value="1"/>
</dbReference>
<evidence type="ECO:0000313" key="3">
    <source>
        <dbReference type="Proteomes" id="UP000886523"/>
    </source>
</evidence>
<comment type="caution">
    <text evidence="2">The sequence shown here is derived from an EMBL/GenBank/DDBJ whole genome shotgun (WGS) entry which is preliminary data.</text>
</comment>
<dbReference type="Proteomes" id="UP000886523">
    <property type="component" value="Unassembled WGS sequence"/>
</dbReference>
<gene>
    <name evidence="2" type="ORF">BS47DRAFT_1366208</name>
</gene>
<dbReference type="AlphaFoldDB" id="A0A9P6ALG5"/>
<protein>
    <submittedName>
        <fullName evidence="2">Uncharacterized protein</fullName>
    </submittedName>
</protein>